<dbReference type="Proteomes" id="UP000742631">
    <property type="component" value="Unassembled WGS sequence"/>
</dbReference>
<reference evidence="3" key="1">
    <citation type="journal article" date="2021" name="PeerJ">
        <title>Extensive microbial diversity within the chicken gut microbiome revealed by metagenomics and culture.</title>
        <authorList>
            <person name="Gilroy R."/>
            <person name="Ravi A."/>
            <person name="Getino M."/>
            <person name="Pursley I."/>
            <person name="Horton D.L."/>
            <person name="Alikhan N.F."/>
            <person name="Baker D."/>
            <person name="Gharbi K."/>
            <person name="Hall N."/>
            <person name="Watson M."/>
            <person name="Adriaenssens E.M."/>
            <person name="Foster-Nyarko E."/>
            <person name="Jarju S."/>
            <person name="Secka A."/>
            <person name="Antonio M."/>
            <person name="Oren A."/>
            <person name="Chaudhuri R.R."/>
            <person name="La Ragione R."/>
            <person name="Hildebrand F."/>
            <person name="Pallen M.J."/>
        </authorList>
    </citation>
    <scope>NUCLEOTIDE SEQUENCE</scope>
    <source>
        <strain evidence="3">316</strain>
    </source>
</reference>
<protein>
    <submittedName>
        <fullName evidence="3">DUF2778 domain-containing protein</fullName>
    </submittedName>
</protein>
<evidence type="ECO:0000313" key="3">
    <source>
        <dbReference type="EMBL" id="HJE22404.1"/>
    </source>
</evidence>
<name>A0A921JDT0_9HYPH</name>
<dbReference type="Pfam" id="PF10908">
    <property type="entry name" value="Tlde1_dom"/>
    <property type="match status" value="1"/>
</dbReference>
<organism evidence="3 4">
    <name type="scientific">Methylorubrum populi</name>
    <dbReference type="NCBI Taxonomy" id="223967"/>
    <lineage>
        <taxon>Bacteria</taxon>
        <taxon>Pseudomonadati</taxon>
        <taxon>Pseudomonadota</taxon>
        <taxon>Alphaproteobacteria</taxon>
        <taxon>Hyphomicrobiales</taxon>
        <taxon>Methylobacteriaceae</taxon>
        <taxon>Methylorubrum</taxon>
    </lineage>
</organism>
<gene>
    <name evidence="3" type="ORF">K8W01_01930</name>
</gene>
<feature type="domain" description="Tlde1" evidence="2">
    <location>
        <begin position="240"/>
        <end position="344"/>
    </location>
</feature>
<accession>A0A921JDT0</accession>
<sequence>MEYSFFSRAVPAAGILALAGFLASSVRFDAVLEPADRPADAPLVAAEPAGDAAGPTVAGAEERPSETDAPETLAAASTEVLAESSADSLATPLAEWTPQALSAPAEGRFDLAILFWNPEPQPEAAVAQIVPLPVRRPAELTRLGAAEALRRAERLAARRAALVSAPAEPEDTRTFFEKLLGVEKQATPAPALAYAALENGAAEAAARRPLTAPRAIPGGVGGIAVYDISARSVVLPSGERLEAHSGLGESMDDPRFVHLKMRGSTPPGTYDLTEREAPFHGVRALRLTPIGGSEAVHNRVGLLAHTYLLGPSGASNGCVSFKDYEKFLQAYLRGEIRRLVVVPGSAPVTSPLVAQR</sequence>
<evidence type="ECO:0000259" key="2">
    <source>
        <dbReference type="Pfam" id="PF10908"/>
    </source>
</evidence>
<evidence type="ECO:0000256" key="1">
    <source>
        <dbReference type="SAM" id="MobiDB-lite"/>
    </source>
</evidence>
<comment type="caution">
    <text evidence="3">The sequence shown here is derived from an EMBL/GenBank/DDBJ whole genome shotgun (WGS) entry which is preliminary data.</text>
</comment>
<dbReference type="AlphaFoldDB" id="A0A921JDT0"/>
<reference evidence="3" key="2">
    <citation type="submission" date="2021-09" db="EMBL/GenBank/DDBJ databases">
        <authorList>
            <person name="Gilroy R."/>
        </authorList>
    </citation>
    <scope>NUCLEOTIDE SEQUENCE</scope>
    <source>
        <strain evidence="3">316</strain>
    </source>
</reference>
<dbReference type="InterPro" id="IPR021225">
    <property type="entry name" value="Tlde1_dom"/>
</dbReference>
<evidence type="ECO:0000313" key="4">
    <source>
        <dbReference type="Proteomes" id="UP000742631"/>
    </source>
</evidence>
<proteinExistence type="predicted"/>
<feature type="region of interest" description="Disordered" evidence="1">
    <location>
        <begin position="47"/>
        <end position="73"/>
    </location>
</feature>
<dbReference type="EMBL" id="DYYG01000008">
    <property type="protein sequence ID" value="HJE22404.1"/>
    <property type="molecule type" value="Genomic_DNA"/>
</dbReference>